<dbReference type="InterPro" id="IPR047187">
    <property type="entry name" value="SF1_C_Upf1"/>
</dbReference>
<dbReference type="GO" id="GO:0031047">
    <property type="term" value="P:regulatory ncRNA-mediated gene silencing"/>
    <property type="evidence" value="ECO:0007669"/>
    <property type="project" value="UniProtKB-KW"/>
</dbReference>
<reference evidence="13" key="2">
    <citation type="submission" date="2021-10" db="EMBL/GenBank/DDBJ databases">
        <title>Phylogenomics reveals ancestral predisposition of the termite-cultivated fungus Termitomyces towards a domesticated lifestyle.</title>
        <authorList>
            <person name="Auxier B."/>
            <person name="Grum-Grzhimaylo A."/>
            <person name="Cardenas M.E."/>
            <person name="Lodge J.D."/>
            <person name="Laessoe T."/>
            <person name="Pedersen O."/>
            <person name="Smith M.E."/>
            <person name="Kuyper T.W."/>
            <person name="Franco-Molano E.A."/>
            <person name="Baroni T.J."/>
            <person name="Aanen D.K."/>
        </authorList>
    </citation>
    <scope>NUCLEOTIDE SEQUENCE</scope>
    <source>
        <strain evidence="13">D49</strain>
    </source>
</reference>
<dbReference type="InterPro" id="IPR041679">
    <property type="entry name" value="DNA2/NAM7-like_C"/>
</dbReference>
<keyword evidence="4" id="KW-0963">Cytoplasm</keyword>
<comment type="caution">
    <text evidence="13">The sequence shown here is derived from an EMBL/GenBank/DDBJ whole genome shotgun (WGS) entry which is preliminary data.</text>
</comment>
<proteinExistence type="inferred from homology"/>
<keyword evidence="10" id="KW-0943">RNA-mediated gene silencing</keyword>
<dbReference type="GO" id="GO:0003723">
    <property type="term" value="F:RNA binding"/>
    <property type="evidence" value="ECO:0007669"/>
    <property type="project" value="UniProtKB-KW"/>
</dbReference>
<evidence type="ECO:0000313" key="14">
    <source>
        <dbReference type="Proteomes" id="UP000717328"/>
    </source>
</evidence>
<evidence type="ECO:0000256" key="10">
    <source>
        <dbReference type="ARBA" id="ARBA00023158"/>
    </source>
</evidence>
<dbReference type="EMBL" id="JABCKI010000281">
    <property type="protein sequence ID" value="KAG5651196.1"/>
    <property type="molecule type" value="Genomic_DNA"/>
</dbReference>
<dbReference type="AlphaFoldDB" id="A0A9P7KL25"/>
<organism evidence="13 14">
    <name type="scientific">Sphagnurus paluster</name>
    <dbReference type="NCBI Taxonomy" id="117069"/>
    <lineage>
        <taxon>Eukaryota</taxon>
        <taxon>Fungi</taxon>
        <taxon>Dikarya</taxon>
        <taxon>Basidiomycota</taxon>
        <taxon>Agaricomycotina</taxon>
        <taxon>Agaricomycetes</taxon>
        <taxon>Agaricomycetidae</taxon>
        <taxon>Agaricales</taxon>
        <taxon>Tricholomatineae</taxon>
        <taxon>Lyophyllaceae</taxon>
        <taxon>Sphagnurus</taxon>
    </lineage>
</organism>
<dbReference type="SUPFAM" id="SSF52540">
    <property type="entry name" value="P-loop containing nucleoside triphosphate hydrolases"/>
    <property type="match status" value="1"/>
</dbReference>
<dbReference type="Gene3D" id="3.40.50.300">
    <property type="entry name" value="P-loop containing nucleotide triphosphate hydrolases"/>
    <property type="match status" value="2"/>
</dbReference>
<dbReference type="InterPro" id="IPR049080">
    <property type="entry name" value="MOV-10-like_beta-barrel"/>
</dbReference>
<comment type="similarity">
    <text evidence="2">Belongs to the DNA2/NAM7 helicase family. SDE3 subfamily.</text>
</comment>
<dbReference type="OrthoDB" id="6513042at2759"/>
<evidence type="ECO:0000256" key="1">
    <source>
        <dbReference type="ARBA" id="ARBA00004331"/>
    </source>
</evidence>
<evidence type="ECO:0000256" key="6">
    <source>
        <dbReference type="ARBA" id="ARBA00022801"/>
    </source>
</evidence>
<evidence type="ECO:0000256" key="4">
    <source>
        <dbReference type="ARBA" id="ARBA00022490"/>
    </source>
</evidence>
<keyword evidence="5" id="KW-0547">Nucleotide-binding</keyword>
<keyword evidence="6" id="KW-0378">Hydrolase</keyword>
<gene>
    <name evidence="13" type="ORF">H0H81_009525</name>
</gene>
<dbReference type="GO" id="GO:0032574">
    <property type="term" value="F:5'-3' RNA helicase activity"/>
    <property type="evidence" value="ECO:0007669"/>
    <property type="project" value="InterPro"/>
</dbReference>
<dbReference type="Pfam" id="PF13086">
    <property type="entry name" value="AAA_11"/>
    <property type="match status" value="2"/>
</dbReference>
<dbReference type="GO" id="GO:0036464">
    <property type="term" value="C:cytoplasmic ribonucleoprotein granule"/>
    <property type="evidence" value="ECO:0007669"/>
    <property type="project" value="UniProtKB-SubCell"/>
</dbReference>
<dbReference type="GO" id="GO:0016787">
    <property type="term" value="F:hydrolase activity"/>
    <property type="evidence" value="ECO:0007669"/>
    <property type="project" value="UniProtKB-KW"/>
</dbReference>
<reference evidence="13" key="1">
    <citation type="submission" date="2021-02" db="EMBL/GenBank/DDBJ databases">
        <authorList>
            <person name="Nieuwenhuis M."/>
            <person name="Van De Peppel L.J.J."/>
        </authorList>
    </citation>
    <scope>NUCLEOTIDE SEQUENCE</scope>
    <source>
        <strain evidence="13">D49</strain>
    </source>
</reference>
<dbReference type="SMART" id="SM00355">
    <property type="entry name" value="ZnF_C2H2"/>
    <property type="match status" value="2"/>
</dbReference>
<comment type="subcellular location">
    <subcellularLocation>
        <location evidence="1">Cytoplasm</location>
        <location evidence="1">Cytoplasmic ribonucleoprotein granule</location>
    </subcellularLocation>
</comment>
<evidence type="ECO:0000256" key="3">
    <source>
        <dbReference type="ARBA" id="ARBA00012552"/>
    </source>
</evidence>
<dbReference type="FunFam" id="3.40.50.300:FF:000608">
    <property type="entry name" value="Mov10 RISC complex RNA helicase"/>
    <property type="match status" value="1"/>
</dbReference>
<dbReference type="PANTHER" id="PTHR45418:SF1">
    <property type="entry name" value="CANCER_TESTIS ANTIGEN 55"/>
    <property type="match status" value="1"/>
</dbReference>
<name>A0A9P7KL25_9AGAR</name>
<evidence type="ECO:0000256" key="7">
    <source>
        <dbReference type="ARBA" id="ARBA00022806"/>
    </source>
</evidence>
<dbReference type="CDD" id="cd18038">
    <property type="entry name" value="DEXXQc_Helz-like"/>
    <property type="match status" value="1"/>
</dbReference>
<dbReference type="CDD" id="cd18808">
    <property type="entry name" value="SF1_C_Upf1"/>
    <property type="match status" value="1"/>
</dbReference>
<dbReference type="InterPro" id="IPR013087">
    <property type="entry name" value="Znf_C2H2_type"/>
</dbReference>
<dbReference type="PANTHER" id="PTHR45418">
    <property type="entry name" value="CANCER/TESTIS ANTIGEN 55"/>
    <property type="match status" value="1"/>
</dbReference>
<dbReference type="EC" id="3.6.4.13" evidence="3"/>
<feature type="domain" description="C2H2-type" evidence="12">
    <location>
        <begin position="65"/>
        <end position="87"/>
    </location>
</feature>
<evidence type="ECO:0000256" key="8">
    <source>
        <dbReference type="ARBA" id="ARBA00022840"/>
    </source>
</evidence>
<dbReference type="Pfam" id="PF21634">
    <property type="entry name" value="MOV-10_beta-barrel"/>
    <property type="match status" value="1"/>
</dbReference>
<evidence type="ECO:0000256" key="9">
    <source>
        <dbReference type="ARBA" id="ARBA00022884"/>
    </source>
</evidence>
<keyword evidence="7" id="KW-0347">Helicase</keyword>
<accession>A0A9P7KL25</accession>
<keyword evidence="9" id="KW-0694">RNA-binding</keyword>
<protein>
    <recommendedName>
        <fullName evidence="3">RNA helicase</fullName>
        <ecNumber evidence="3">3.6.4.13</ecNumber>
    </recommendedName>
</protein>
<comment type="catalytic activity">
    <reaction evidence="11">
        <text>ATP + H2O = ADP + phosphate + H(+)</text>
        <dbReference type="Rhea" id="RHEA:13065"/>
        <dbReference type="ChEBI" id="CHEBI:15377"/>
        <dbReference type="ChEBI" id="CHEBI:15378"/>
        <dbReference type="ChEBI" id="CHEBI:30616"/>
        <dbReference type="ChEBI" id="CHEBI:43474"/>
        <dbReference type="ChEBI" id="CHEBI:456216"/>
        <dbReference type="EC" id="3.6.4.13"/>
    </reaction>
</comment>
<dbReference type="InterPro" id="IPR026122">
    <property type="entry name" value="MOV-10/SDE3_DEXXQ/H-box"/>
</dbReference>
<evidence type="ECO:0000256" key="5">
    <source>
        <dbReference type="ARBA" id="ARBA00022741"/>
    </source>
</evidence>
<sequence length="996" mass="112232">MSAPEICPTLRKDGFCQDPACKYTHSMLTCEPCAFMCASAREMKEHTQSRIHLNKVGGQSLVFRCPHCSTRVHGRACWAYHIKTSKHIRESKKARAQPDQVVPEELANLPGHTLCVACNVHILEISWDRHIKGQKHLEKEQFASFKVALDEAEKDKHGIVITGDFDFGITDPATATTGKVLGGTIKTNNPTTRITLVEVKLASARGINPGRSSYEVNVSKGRKDITTVPLDFSIIFRQRYAGRCQDRAEFVFEDNQLRRRFVIVRQLEGIVGNKKDHKRLRPVAPYVPRPKSGRQAELSVVEGVRPPSMKAVPYVVPLPRAIIPNGLADTLSIGSEENKIAQIRNIFLPSEFNTSGYGRHFKHLLWIEEHQMECDLQIYDMINVKMTTYPPFYQLVVPGLAENRPSVLVGDRILVQKKGAQQGHWFEGGVHNVRKEEVNLRFNNSFGGWSRDQLYNVRFKLNRYPMRRQHQALDSAFAEERLLFPLPDHLSTRPYPKQNEVRLRPVNPLIGMNPPQLQAVISIVKQPPGSLPFVIFGPPGTGKTFTTVEAIKQVLKANPDARVLACAPSNSAADLIAMRLLDLSPSELFRFYAPSRKKDQVPHQLLDRAFIRLDGHFSVPPMAVMKRFRVVVTTCVSASFASGIGIPRGHYTHIFVDEAGQATEPEAFIAIKTMASSSTNIILSGDPKQLGPVIRSRIACQLGLEISYIERLMNRDAYSLPDGYGHSVIKLVKNFRSHEAILKFPNERFYDSELEQCGSPKVINSFIGYPLLPNKKFPIIFHGIVGKDDREPSSPSFFNVDEVLEVKAYVQALRSDRQFRTTDHDIGVIAPYNAQCRKIRSAFRNFADSIKVGSVEEFQGQERRVIIISTVRSSMEFVEYDLRHTLGFVASPRRFNVAVTRAQALLIIIGDPTVLSLDPLWRSFLNYIHKNKGWTGAPITWDPNAPVDEAGGYDTQIRQAAQLDMNDFTRQMEDMTLVGVNSLEEGNVDRPWRDVE</sequence>
<dbReference type="Pfam" id="PF13087">
    <property type="entry name" value="AAA_12"/>
    <property type="match status" value="1"/>
</dbReference>
<keyword evidence="8" id="KW-0067">ATP-binding</keyword>
<dbReference type="GO" id="GO:0005524">
    <property type="term" value="F:ATP binding"/>
    <property type="evidence" value="ECO:0007669"/>
    <property type="project" value="UniProtKB-KW"/>
</dbReference>
<dbReference type="InterPro" id="IPR027417">
    <property type="entry name" value="P-loop_NTPase"/>
</dbReference>
<dbReference type="InterPro" id="IPR041677">
    <property type="entry name" value="DNA2/NAM7_AAA_11"/>
</dbReference>
<dbReference type="PROSITE" id="PS00028">
    <property type="entry name" value="ZINC_FINGER_C2H2_1"/>
    <property type="match status" value="1"/>
</dbReference>
<dbReference type="Proteomes" id="UP000717328">
    <property type="component" value="Unassembled WGS sequence"/>
</dbReference>
<evidence type="ECO:0000256" key="11">
    <source>
        <dbReference type="ARBA" id="ARBA00047984"/>
    </source>
</evidence>
<evidence type="ECO:0000313" key="13">
    <source>
        <dbReference type="EMBL" id="KAG5651196.1"/>
    </source>
</evidence>
<evidence type="ECO:0000256" key="2">
    <source>
        <dbReference type="ARBA" id="ARBA00005601"/>
    </source>
</evidence>
<evidence type="ECO:0000259" key="12">
    <source>
        <dbReference type="PROSITE" id="PS00028"/>
    </source>
</evidence>
<keyword evidence="14" id="KW-1185">Reference proteome</keyword>